<keyword evidence="1" id="KW-0805">Transcription regulation</keyword>
<accession>A0ABT0MH61</accession>
<evidence type="ECO:0000256" key="3">
    <source>
        <dbReference type="ARBA" id="ARBA00023163"/>
    </source>
</evidence>
<dbReference type="InterPro" id="IPR011051">
    <property type="entry name" value="RmlC_Cupin_sf"/>
</dbReference>
<dbReference type="SMART" id="SM00342">
    <property type="entry name" value="HTH_ARAC"/>
    <property type="match status" value="1"/>
</dbReference>
<dbReference type="SUPFAM" id="SSF46689">
    <property type="entry name" value="Homeodomain-like"/>
    <property type="match status" value="2"/>
</dbReference>
<proteinExistence type="predicted"/>
<sequence length="272" mass="29923">MQSQLPGLSLPHGRFFGQGTVRREAAGFLLDCLQPTVPERELHRHTHDEAHFVMLLAGRYITSARGGAAECAVGTLIYNPPGTTHRDRFRGLDGRFFTLSVPQAAIALCDGLAADGGARQLGHRARRFAYALVQECGRWEHDSDHVAGAVATELLADAISSEETHTSPPAWLRLALEWLEDVGGSPDIATLAAVCGVHPVHLARVFRRHLGCAPAEYARRARLRRAMALLRDTRATVAEIALRCGYADQSHFNRQFVSAYRVTPAAYRRRSL</sequence>
<name>A0ABT0MH61_9GAMM</name>
<dbReference type="PROSITE" id="PS00041">
    <property type="entry name" value="HTH_ARAC_FAMILY_1"/>
    <property type="match status" value="1"/>
</dbReference>
<dbReference type="Proteomes" id="UP001431217">
    <property type="component" value="Unassembled WGS sequence"/>
</dbReference>
<dbReference type="SUPFAM" id="SSF51182">
    <property type="entry name" value="RmlC-like cupins"/>
    <property type="match status" value="1"/>
</dbReference>
<dbReference type="Gene3D" id="1.10.10.60">
    <property type="entry name" value="Homeodomain-like"/>
    <property type="match status" value="2"/>
</dbReference>
<dbReference type="InterPro" id="IPR018062">
    <property type="entry name" value="HTH_AraC-typ_CS"/>
</dbReference>
<dbReference type="PANTHER" id="PTHR46796">
    <property type="entry name" value="HTH-TYPE TRANSCRIPTIONAL ACTIVATOR RHAS-RELATED"/>
    <property type="match status" value="1"/>
</dbReference>
<keyword evidence="3" id="KW-0804">Transcription</keyword>
<feature type="domain" description="HTH araC/xylS-type" evidence="4">
    <location>
        <begin position="188"/>
        <end position="270"/>
    </location>
</feature>
<dbReference type="InterPro" id="IPR050204">
    <property type="entry name" value="AraC_XylS_family_regulators"/>
</dbReference>
<evidence type="ECO:0000256" key="1">
    <source>
        <dbReference type="ARBA" id="ARBA00023015"/>
    </source>
</evidence>
<dbReference type="Pfam" id="PF12833">
    <property type="entry name" value="HTH_18"/>
    <property type="match status" value="1"/>
</dbReference>
<keyword evidence="2" id="KW-0238">DNA-binding</keyword>
<dbReference type="RefSeq" id="WP_249472510.1">
    <property type="nucleotide sequence ID" value="NZ_JAMBEP010000001.1"/>
</dbReference>
<dbReference type="InterPro" id="IPR020449">
    <property type="entry name" value="Tscrpt_reg_AraC-type_HTH"/>
</dbReference>
<evidence type="ECO:0000256" key="2">
    <source>
        <dbReference type="ARBA" id="ARBA00023125"/>
    </source>
</evidence>
<dbReference type="InterPro" id="IPR018060">
    <property type="entry name" value="HTH_AraC"/>
</dbReference>
<keyword evidence="6" id="KW-1185">Reference proteome</keyword>
<reference evidence="5 6" key="1">
    <citation type="submission" date="2022-05" db="EMBL/GenBank/DDBJ databases">
        <title>Luteimonas sp. SX5, whole genome shotgun sequencing project.</title>
        <authorList>
            <person name="Zhao G."/>
            <person name="Shen L."/>
        </authorList>
    </citation>
    <scope>NUCLEOTIDE SEQUENCE [LARGE SCALE GENOMIC DNA]</scope>
    <source>
        <strain evidence="5 6">SX5</strain>
    </source>
</reference>
<dbReference type="InterPro" id="IPR014710">
    <property type="entry name" value="RmlC-like_jellyroll"/>
</dbReference>
<comment type="caution">
    <text evidence="5">The sequence shown here is derived from an EMBL/GenBank/DDBJ whole genome shotgun (WGS) entry which is preliminary data.</text>
</comment>
<evidence type="ECO:0000259" key="4">
    <source>
        <dbReference type="PROSITE" id="PS01124"/>
    </source>
</evidence>
<organism evidence="5 6">
    <name type="scientific">Luteimonas galliterrae</name>
    <dbReference type="NCBI Taxonomy" id="2940486"/>
    <lineage>
        <taxon>Bacteria</taxon>
        <taxon>Pseudomonadati</taxon>
        <taxon>Pseudomonadota</taxon>
        <taxon>Gammaproteobacteria</taxon>
        <taxon>Lysobacterales</taxon>
        <taxon>Lysobacteraceae</taxon>
        <taxon>Luteimonas</taxon>
    </lineage>
</organism>
<dbReference type="Gene3D" id="2.60.120.10">
    <property type="entry name" value="Jelly Rolls"/>
    <property type="match status" value="1"/>
</dbReference>
<dbReference type="InterPro" id="IPR009057">
    <property type="entry name" value="Homeodomain-like_sf"/>
</dbReference>
<dbReference type="PROSITE" id="PS01124">
    <property type="entry name" value="HTH_ARAC_FAMILY_2"/>
    <property type="match status" value="1"/>
</dbReference>
<protein>
    <submittedName>
        <fullName evidence="5">AraC family transcriptional regulator</fullName>
    </submittedName>
</protein>
<gene>
    <name evidence="5" type="ORF">M2650_06155</name>
</gene>
<dbReference type="EMBL" id="JAMBEP010000001">
    <property type="protein sequence ID" value="MCL1634214.1"/>
    <property type="molecule type" value="Genomic_DNA"/>
</dbReference>
<evidence type="ECO:0000313" key="5">
    <source>
        <dbReference type="EMBL" id="MCL1634214.1"/>
    </source>
</evidence>
<dbReference type="PRINTS" id="PR00032">
    <property type="entry name" value="HTHARAC"/>
</dbReference>
<evidence type="ECO:0000313" key="6">
    <source>
        <dbReference type="Proteomes" id="UP001431217"/>
    </source>
</evidence>